<dbReference type="PANTHER" id="PTHR46268">
    <property type="entry name" value="STRESS RESPONSE PROTEIN NHAX"/>
    <property type="match status" value="1"/>
</dbReference>
<accession>A0A846QP49</accession>
<protein>
    <submittedName>
        <fullName evidence="3">Nucleotide-binding universal stress UspA family protein</fullName>
    </submittedName>
</protein>
<feature type="domain" description="UspA" evidence="2">
    <location>
        <begin position="159"/>
        <end position="289"/>
    </location>
</feature>
<evidence type="ECO:0000313" key="4">
    <source>
        <dbReference type="Proteomes" id="UP000580856"/>
    </source>
</evidence>
<evidence type="ECO:0000259" key="2">
    <source>
        <dbReference type="Pfam" id="PF00582"/>
    </source>
</evidence>
<dbReference type="EMBL" id="JAATJA010000002">
    <property type="protein sequence ID" value="NJB68073.1"/>
    <property type="molecule type" value="Genomic_DNA"/>
</dbReference>
<feature type="domain" description="UspA" evidence="2">
    <location>
        <begin position="3"/>
        <end position="145"/>
    </location>
</feature>
<dbReference type="Proteomes" id="UP000580856">
    <property type="component" value="Unassembled WGS sequence"/>
</dbReference>
<comment type="caution">
    <text evidence="3">The sequence shown here is derived from an EMBL/GenBank/DDBJ whole genome shotgun (WGS) entry which is preliminary data.</text>
</comment>
<dbReference type="RefSeq" id="WP_167941168.1">
    <property type="nucleotide sequence ID" value="NZ_JAATJA010000002.1"/>
</dbReference>
<dbReference type="Pfam" id="PF00582">
    <property type="entry name" value="Usp"/>
    <property type="match status" value="2"/>
</dbReference>
<sequence length="291" mass="33142">MDKHLLVTVSGEESAMHGIRFILHFFRNVENLKLTLFYTAPRPPAVWEHEKNFESLDEFQRLSRKAEAKGRRALEEARRFVCSLQFGEEQVDAKFMFRQLSTAMDILQEGEKGLYDAVVLGRRGLTRLELLAEDSVSKEIIGHESIAPMWICRWPEKHRQHVLLCLDGSDASYRMADHVGFMLADEPEHYIRLMRVVPSGTRTHRETDDIFSRATEILAANGVPESRIRIAVREGTPPWRAIMEEAEDGMYAVVALGRTGSGGGLFKRLFMGSTSVNLMRELVGAVLWVRP</sequence>
<evidence type="ECO:0000313" key="3">
    <source>
        <dbReference type="EMBL" id="NJB68073.1"/>
    </source>
</evidence>
<dbReference type="SUPFAM" id="SSF52402">
    <property type="entry name" value="Adenine nucleotide alpha hydrolases-like"/>
    <property type="match status" value="2"/>
</dbReference>
<dbReference type="CDD" id="cd00293">
    <property type="entry name" value="USP-like"/>
    <property type="match status" value="2"/>
</dbReference>
<proteinExistence type="inferred from homology"/>
<dbReference type="AlphaFoldDB" id="A0A846QP49"/>
<reference evidence="3 4" key="1">
    <citation type="submission" date="2020-03" db="EMBL/GenBank/DDBJ databases">
        <title>Genomic Encyclopedia of Type Strains, Phase IV (KMG-IV): sequencing the most valuable type-strain genomes for metagenomic binning, comparative biology and taxonomic classification.</title>
        <authorList>
            <person name="Goeker M."/>
        </authorList>
    </citation>
    <scope>NUCLEOTIDE SEQUENCE [LARGE SCALE GENOMIC DNA]</scope>
    <source>
        <strain evidence="3 4">DSM 24233</strain>
    </source>
</reference>
<dbReference type="PANTHER" id="PTHR46268:SF6">
    <property type="entry name" value="UNIVERSAL STRESS PROTEIN UP12"/>
    <property type="match status" value="1"/>
</dbReference>
<keyword evidence="4" id="KW-1185">Reference proteome</keyword>
<dbReference type="Gene3D" id="3.40.50.12370">
    <property type="match status" value="1"/>
</dbReference>
<gene>
    <name evidence="3" type="ORF">GGQ74_001746</name>
</gene>
<organism evidence="3 4">
    <name type="scientific">Desulfobaculum xiamenense</name>
    <dbReference type="NCBI Taxonomy" id="995050"/>
    <lineage>
        <taxon>Bacteria</taxon>
        <taxon>Pseudomonadati</taxon>
        <taxon>Thermodesulfobacteriota</taxon>
        <taxon>Desulfovibrionia</taxon>
        <taxon>Desulfovibrionales</taxon>
        <taxon>Desulfovibrionaceae</taxon>
        <taxon>Desulfobaculum</taxon>
    </lineage>
</organism>
<evidence type="ECO:0000256" key="1">
    <source>
        <dbReference type="ARBA" id="ARBA00008791"/>
    </source>
</evidence>
<name>A0A846QP49_9BACT</name>
<dbReference type="InterPro" id="IPR006016">
    <property type="entry name" value="UspA"/>
</dbReference>
<comment type="similarity">
    <text evidence="1">Belongs to the universal stress protein A family.</text>
</comment>